<dbReference type="InterPro" id="IPR013830">
    <property type="entry name" value="SGNH_hydro"/>
</dbReference>
<keyword evidence="3" id="KW-0378">Hydrolase</keyword>
<evidence type="ECO:0000313" key="3">
    <source>
        <dbReference type="EMBL" id="QWZ09266.1"/>
    </source>
</evidence>
<dbReference type="RefSeq" id="WP_216941112.1">
    <property type="nucleotide sequence ID" value="NZ_CP077062.1"/>
</dbReference>
<sequence>MTLRLVALGDSTVEGLMDHGPDGTYVGWADRFARILARLHPDLTYANLAVRGQTTQEVRETQLEPALAMRPDVALVVAGVNDLLRPRFDGAGLRDNLLTTHRRLNEAGVRVLSFTMPDMRRVAPLTRFLRSRLLFFDDVVREAAATYGSTIVDFAPVPVAGHPALWDDDRLHVNSEGHRRIAAALAEAYGVEHEDWRTEPEATVTTGAIRVTAREARWIVTHMAPWVWGRLRGHEFATAGVCKRPDLLPLTPDGPAPTSPRPGPE</sequence>
<dbReference type="KEGG" id="nps:KRR39_05630"/>
<dbReference type="Proteomes" id="UP000683575">
    <property type="component" value="Chromosome"/>
</dbReference>
<feature type="region of interest" description="Disordered" evidence="1">
    <location>
        <begin position="244"/>
        <end position="265"/>
    </location>
</feature>
<protein>
    <submittedName>
        <fullName evidence="3">SGNH/GDSL hydrolase family protein</fullName>
    </submittedName>
</protein>
<feature type="compositionally biased region" description="Pro residues" evidence="1">
    <location>
        <begin position="252"/>
        <end position="265"/>
    </location>
</feature>
<dbReference type="Pfam" id="PF13472">
    <property type="entry name" value="Lipase_GDSL_2"/>
    <property type="match status" value="1"/>
</dbReference>
<accession>A0A975T0G0</accession>
<dbReference type="PANTHER" id="PTHR43784:SF2">
    <property type="entry name" value="GDSL-LIKE LIPASE_ACYLHYDROLASE, PUTATIVE (AFU_ORTHOLOGUE AFUA_2G00820)-RELATED"/>
    <property type="match status" value="1"/>
</dbReference>
<reference evidence="3" key="1">
    <citation type="submission" date="2021-06" db="EMBL/GenBank/DDBJ databases">
        <title>Complete genome sequence of Nocardioides sp. G188.</title>
        <authorList>
            <person name="Im W.-T."/>
        </authorList>
    </citation>
    <scope>NUCLEOTIDE SEQUENCE</scope>
    <source>
        <strain evidence="3">G188</strain>
    </source>
</reference>
<feature type="domain" description="SGNH hydrolase-type esterase" evidence="2">
    <location>
        <begin position="7"/>
        <end position="180"/>
    </location>
</feature>
<dbReference type="GO" id="GO:0016787">
    <property type="term" value="F:hydrolase activity"/>
    <property type="evidence" value="ECO:0007669"/>
    <property type="project" value="UniProtKB-KW"/>
</dbReference>
<dbReference type="EMBL" id="CP077062">
    <property type="protein sequence ID" value="QWZ09266.1"/>
    <property type="molecule type" value="Genomic_DNA"/>
</dbReference>
<dbReference type="CDD" id="cd01832">
    <property type="entry name" value="SGNH_hydrolase_like_1"/>
    <property type="match status" value="1"/>
</dbReference>
<dbReference type="AlphaFoldDB" id="A0A975T0G0"/>
<dbReference type="InterPro" id="IPR053140">
    <property type="entry name" value="GDSL_Rv0518-like"/>
</dbReference>
<keyword evidence="4" id="KW-1185">Reference proteome</keyword>
<name>A0A975T0G0_9ACTN</name>
<evidence type="ECO:0000256" key="1">
    <source>
        <dbReference type="SAM" id="MobiDB-lite"/>
    </source>
</evidence>
<proteinExistence type="predicted"/>
<gene>
    <name evidence="3" type="ORF">KRR39_05630</name>
</gene>
<evidence type="ECO:0000259" key="2">
    <source>
        <dbReference type="Pfam" id="PF13472"/>
    </source>
</evidence>
<organism evidence="3 4">
    <name type="scientific">Nocardioides panacis</name>
    <dbReference type="NCBI Taxonomy" id="2849501"/>
    <lineage>
        <taxon>Bacteria</taxon>
        <taxon>Bacillati</taxon>
        <taxon>Actinomycetota</taxon>
        <taxon>Actinomycetes</taxon>
        <taxon>Propionibacteriales</taxon>
        <taxon>Nocardioidaceae</taxon>
        <taxon>Nocardioides</taxon>
    </lineage>
</organism>
<evidence type="ECO:0000313" key="4">
    <source>
        <dbReference type="Proteomes" id="UP000683575"/>
    </source>
</evidence>
<dbReference type="PANTHER" id="PTHR43784">
    <property type="entry name" value="GDSL-LIKE LIPASE/ACYLHYDROLASE, PUTATIVE (AFU_ORTHOLOGUE AFUA_2G00820)-RELATED"/>
    <property type="match status" value="1"/>
</dbReference>